<dbReference type="AlphaFoldDB" id="A0A8B8BLX2"/>
<accession>A0A8B8BLX2</accession>
<dbReference type="PRINTS" id="PR00705">
    <property type="entry name" value="PAPAIN"/>
</dbReference>
<dbReference type="InterPro" id="IPR000668">
    <property type="entry name" value="Peptidase_C1A_C"/>
</dbReference>
<evidence type="ECO:0000256" key="1">
    <source>
        <dbReference type="ARBA" id="ARBA00008455"/>
    </source>
</evidence>
<evidence type="ECO:0000256" key="5">
    <source>
        <dbReference type="ARBA" id="ARBA00022807"/>
    </source>
</evidence>
<keyword evidence="5" id="KW-0788">Thiol protease</keyword>
<feature type="domain" description="Peptidase C1A papain C-terminal" evidence="11">
    <location>
        <begin position="89"/>
        <end position="337"/>
    </location>
</feature>
<dbReference type="FunFam" id="3.90.70.10:FF:000031">
    <property type="entry name" value="Cathepsin B"/>
    <property type="match status" value="1"/>
</dbReference>
<dbReference type="InterPro" id="IPR012599">
    <property type="entry name" value="Propeptide_C1A"/>
</dbReference>
<sequence length="341" mass="37807">MKVLVLCALVAGAMSALVEFRDKDIFEPLSNEMIWFINKLNTSWKAGENFHHIAKEDRLAHVKMMCGTFLDTPPELRLPEKKMEALKDLPDTFDSRTQWPNCPTLKEVRDQGACGSCWAFGAVEAMSDRICIKSQGKSNAHISAEDLTSCCRTCGNGCEGGFPSAAWSYYERDGLVTGGNYDTHQGCLPYSIKSCDHHVVGKLQPCSKKIGPTPKCKHTCEQGYNVSYTKDKHYGMSAYSVHGVEKIMTEIMTNGPVEGAFTVYADFPQYKSGVYKHTTGQPLGGHAIKIMGWGTEQGEDYWLVANSWNPDWGDQGFFKILRGQDECGIESQISAGEPKLN</sequence>
<keyword evidence="6" id="KW-0865">Zymogen</keyword>
<dbReference type="InterPro" id="IPR013128">
    <property type="entry name" value="Peptidase_C1A"/>
</dbReference>
<dbReference type="Pfam" id="PF08127">
    <property type="entry name" value="Propeptide_C1"/>
    <property type="match status" value="1"/>
</dbReference>
<dbReference type="OrthoDB" id="640249at2759"/>
<dbReference type="PROSITE" id="PS00639">
    <property type="entry name" value="THIOL_PROTEASE_HIS"/>
    <property type="match status" value="1"/>
</dbReference>
<dbReference type="GO" id="GO:0006508">
    <property type="term" value="P:proteolysis"/>
    <property type="evidence" value="ECO:0007669"/>
    <property type="project" value="UniProtKB-KW"/>
</dbReference>
<dbReference type="InterPro" id="IPR025661">
    <property type="entry name" value="Pept_asp_AS"/>
</dbReference>
<evidence type="ECO:0000256" key="7">
    <source>
        <dbReference type="ARBA" id="ARBA00023157"/>
    </source>
</evidence>
<dbReference type="Pfam" id="PF00112">
    <property type="entry name" value="Peptidase_C1"/>
    <property type="match status" value="1"/>
</dbReference>
<feature type="signal peptide" evidence="10">
    <location>
        <begin position="1"/>
        <end position="15"/>
    </location>
</feature>
<evidence type="ECO:0000259" key="11">
    <source>
        <dbReference type="SMART" id="SM00645"/>
    </source>
</evidence>
<gene>
    <name evidence="13" type="primary">LOC111111564</name>
</gene>
<dbReference type="RefSeq" id="XP_022304323.1">
    <property type="nucleotide sequence ID" value="XM_022448615.1"/>
</dbReference>
<comment type="similarity">
    <text evidence="1">Belongs to the peptidase C1 family.</text>
</comment>
<evidence type="ECO:0000256" key="2">
    <source>
        <dbReference type="ARBA" id="ARBA00022670"/>
    </source>
</evidence>
<dbReference type="Gene3D" id="3.90.70.10">
    <property type="entry name" value="Cysteine proteinases"/>
    <property type="match status" value="1"/>
</dbReference>
<keyword evidence="3 10" id="KW-0732">Signal</keyword>
<evidence type="ECO:0000313" key="13">
    <source>
        <dbReference type="RefSeq" id="XP_022304323.1"/>
    </source>
</evidence>
<keyword evidence="12" id="KW-1185">Reference proteome</keyword>
<feature type="chain" id="PRO_5034025062" description="Cathepsin B-like cysteine proteinase" evidence="10">
    <location>
        <begin position="16"/>
        <end position="341"/>
    </location>
</feature>
<keyword evidence="2" id="KW-0645">Protease</keyword>
<keyword evidence="7" id="KW-1015">Disulfide bond</keyword>
<dbReference type="GO" id="GO:0004197">
    <property type="term" value="F:cysteine-type endopeptidase activity"/>
    <property type="evidence" value="ECO:0007669"/>
    <property type="project" value="InterPro"/>
</dbReference>
<dbReference type="InterPro" id="IPR000169">
    <property type="entry name" value="Pept_cys_AS"/>
</dbReference>
<dbReference type="PROSITE" id="PS00139">
    <property type="entry name" value="THIOL_PROTEASE_CYS"/>
    <property type="match status" value="1"/>
</dbReference>
<evidence type="ECO:0000256" key="8">
    <source>
        <dbReference type="ARBA" id="ARBA00055576"/>
    </source>
</evidence>
<dbReference type="PANTHER" id="PTHR12411">
    <property type="entry name" value="CYSTEINE PROTEASE FAMILY C1-RELATED"/>
    <property type="match status" value="1"/>
</dbReference>
<evidence type="ECO:0000256" key="6">
    <source>
        <dbReference type="ARBA" id="ARBA00023145"/>
    </source>
</evidence>
<protein>
    <recommendedName>
        <fullName evidence="9">Cathepsin B-like cysteine proteinase</fullName>
    </recommendedName>
</protein>
<dbReference type="InterPro" id="IPR025660">
    <property type="entry name" value="Pept_his_AS"/>
</dbReference>
<evidence type="ECO:0000256" key="9">
    <source>
        <dbReference type="ARBA" id="ARBA00073107"/>
    </source>
</evidence>
<reference evidence="13" key="2">
    <citation type="submission" date="2025-08" db="UniProtKB">
        <authorList>
            <consortium name="RefSeq"/>
        </authorList>
    </citation>
    <scope>IDENTIFICATION</scope>
    <source>
        <tissue evidence="13">Whole sample</tissue>
    </source>
</reference>
<evidence type="ECO:0000256" key="10">
    <source>
        <dbReference type="SAM" id="SignalP"/>
    </source>
</evidence>
<dbReference type="PROSITE" id="PS00640">
    <property type="entry name" value="THIOL_PROTEASE_ASN"/>
    <property type="match status" value="1"/>
</dbReference>
<dbReference type="CDD" id="cd02620">
    <property type="entry name" value="Peptidase_C1A_CathepsinB"/>
    <property type="match status" value="1"/>
</dbReference>
<evidence type="ECO:0000256" key="4">
    <source>
        <dbReference type="ARBA" id="ARBA00022801"/>
    </source>
</evidence>
<dbReference type="InterPro" id="IPR038765">
    <property type="entry name" value="Papain-like_cys_pep_sf"/>
</dbReference>
<comment type="function">
    <text evidence="8">Thiol protease. Has a role as a digestive enzyme.</text>
</comment>
<dbReference type="SMART" id="SM00645">
    <property type="entry name" value="Pept_C1"/>
    <property type="match status" value="1"/>
</dbReference>
<dbReference type="Proteomes" id="UP000694844">
    <property type="component" value="Chromosome 1"/>
</dbReference>
<evidence type="ECO:0000313" key="12">
    <source>
        <dbReference type="Proteomes" id="UP000694844"/>
    </source>
</evidence>
<evidence type="ECO:0000256" key="3">
    <source>
        <dbReference type="ARBA" id="ARBA00022729"/>
    </source>
</evidence>
<keyword evidence="4" id="KW-0378">Hydrolase</keyword>
<organism evidence="12 13">
    <name type="scientific">Crassostrea virginica</name>
    <name type="common">Eastern oyster</name>
    <dbReference type="NCBI Taxonomy" id="6565"/>
    <lineage>
        <taxon>Eukaryota</taxon>
        <taxon>Metazoa</taxon>
        <taxon>Spiralia</taxon>
        <taxon>Lophotrochozoa</taxon>
        <taxon>Mollusca</taxon>
        <taxon>Bivalvia</taxon>
        <taxon>Autobranchia</taxon>
        <taxon>Pteriomorphia</taxon>
        <taxon>Ostreida</taxon>
        <taxon>Ostreoidea</taxon>
        <taxon>Ostreidae</taxon>
        <taxon>Crassostrea</taxon>
    </lineage>
</organism>
<proteinExistence type="inferred from homology"/>
<reference evidence="12" key="1">
    <citation type="submission" date="2024-06" db="UniProtKB">
        <authorList>
            <consortium name="RefSeq"/>
        </authorList>
    </citation>
    <scope>NUCLEOTIDE SEQUENCE [LARGE SCALE GENOMIC DNA]</scope>
</reference>
<dbReference type="GeneID" id="111111564"/>
<dbReference type="KEGG" id="cvn:111111564"/>
<name>A0A8B8BLX2_CRAVI</name>
<dbReference type="SUPFAM" id="SSF54001">
    <property type="entry name" value="Cysteine proteinases"/>
    <property type="match status" value="1"/>
</dbReference>